<dbReference type="Gene3D" id="3.40.630.30">
    <property type="match status" value="1"/>
</dbReference>
<feature type="domain" description="N-acetyltransferase" evidence="3">
    <location>
        <begin position="6"/>
        <end position="164"/>
    </location>
</feature>
<proteinExistence type="predicted"/>
<dbReference type="Pfam" id="PF00583">
    <property type="entry name" value="Acetyltransf_1"/>
    <property type="match status" value="1"/>
</dbReference>
<dbReference type="InterPro" id="IPR016181">
    <property type="entry name" value="Acyl_CoA_acyltransferase"/>
</dbReference>
<evidence type="ECO:0000313" key="5">
    <source>
        <dbReference type="Proteomes" id="UP000603865"/>
    </source>
</evidence>
<sequence>MTVEPAPLRCATASDLTATLSLIGEYYAFDGIGFDRDSLEQGLRTLLSEPLLGRVYLIESGTIESGMVVAGYTILTFGFDLEFGGRQATMTDLYLRPAFRGAGLGRASMAALEAVCQELEIGALELQVERDNRAAQAFYGRLGFQAHDRIPMSKRLSGATFDAR</sequence>
<dbReference type="SUPFAM" id="SSF55729">
    <property type="entry name" value="Acyl-CoA N-acyltransferases (Nat)"/>
    <property type="match status" value="1"/>
</dbReference>
<keyword evidence="2" id="KW-0012">Acyltransferase</keyword>
<comment type="caution">
    <text evidence="4">The sequence shown here is derived from an EMBL/GenBank/DDBJ whole genome shotgun (WGS) entry which is preliminary data.</text>
</comment>
<dbReference type="InterPro" id="IPR000182">
    <property type="entry name" value="GNAT_dom"/>
</dbReference>
<dbReference type="Proteomes" id="UP000603865">
    <property type="component" value="Unassembled WGS sequence"/>
</dbReference>
<dbReference type="EMBL" id="BMQL01000010">
    <property type="protein sequence ID" value="GGR08835.1"/>
    <property type="molecule type" value="Genomic_DNA"/>
</dbReference>
<dbReference type="PROSITE" id="PS51186">
    <property type="entry name" value="GNAT"/>
    <property type="match status" value="1"/>
</dbReference>
<accession>A0A918C7B4</accession>
<gene>
    <name evidence="4" type="ORF">GCM10008957_22080</name>
</gene>
<keyword evidence="5" id="KW-1185">Reference proteome</keyword>
<protein>
    <submittedName>
        <fullName evidence="4">Acetyltransferase</fullName>
    </submittedName>
</protein>
<evidence type="ECO:0000313" key="4">
    <source>
        <dbReference type="EMBL" id="GGR08835.1"/>
    </source>
</evidence>
<evidence type="ECO:0000256" key="2">
    <source>
        <dbReference type="ARBA" id="ARBA00023315"/>
    </source>
</evidence>
<dbReference type="PANTHER" id="PTHR43877">
    <property type="entry name" value="AMINOALKYLPHOSPHONATE N-ACETYLTRANSFERASE-RELATED-RELATED"/>
    <property type="match status" value="1"/>
</dbReference>
<dbReference type="GO" id="GO:0016747">
    <property type="term" value="F:acyltransferase activity, transferring groups other than amino-acyl groups"/>
    <property type="evidence" value="ECO:0007669"/>
    <property type="project" value="InterPro"/>
</dbReference>
<dbReference type="InterPro" id="IPR050832">
    <property type="entry name" value="Bact_Acetyltransf"/>
</dbReference>
<evidence type="ECO:0000256" key="1">
    <source>
        <dbReference type="ARBA" id="ARBA00022679"/>
    </source>
</evidence>
<reference evidence="4" key="2">
    <citation type="submission" date="2020-09" db="EMBL/GenBank/DDBJ databases">
        <authorList>
            <person name="Sun Q."/>
            <person name="Ohkuma M."/>
        </authorList>
    </citation>
    <scope>NUCLEOTIDE SEQUENCE</scope>
    <source>
        <strain evidence="4">JCM 31311</strain>
    </source>
</reference>
<reference evidence="4" key="1">
    <citation type="journal article" date="2014" name="Int. J. Syst. Evol. Microbiol.">
        <title>Complete genome sequence of Corynebacterium casei LMG S-19264T (=DSM 44701T), isolated from a smear-ripened cheese.</title>
        <authorList>
            <consortium name="US DOE Joint Genome Institute (JGI-PGF)"/>
            <person name="Walter F."/>
            <person name="Albersmeier A."/>
            <person name="Kalinowski J."/>
            <person name="Ruckert C."/>
        </authorList>
    </citation>
    <scope>NUCLEOTIDE SEQUENCE</scope>
    <source>
        <strain evidence="4">JCM 31311</strain>
    </source>
</reference>
<dbReference type="AlphaFoldDB" id="A0A918C7B4"/>
<evidence type="ECO:0000259" key="3">
    <source>
        <dbReference type="PROSITE" id="PS51186"/>
    </source>
</evidence>
<organism evidence="4 5">
    <name type="scientific">Deinococcus ruber</name>
    <dbReference type="NCBI Taxonomy" id="1848197"/>
    <lineage>
        <taxon>Bacteria</taxon>
        <taxon>Thermotogati</taxon>
        <taxon>Deinococcota</taxon>
        <taxon>Deinococci</taxon>
        <taxon>Deinococcales</taxon>
        <taxon>Deinococcaceae</taxon>
        <taxon>Deinococcus</taxon>
    </lineage>
</organism>
<keyword evidence="1" id="KW-0808">Transferase</keyword>
<name>A0A918C7B4_9DEIO</name>
<dbReference type="CDD" id="cd04301">
    <property type="entry name" value="NAT_SF"/>
    <property type="match status" value="1"/>
</dbReference>